<dbReference type="GO" id="GO:0005634">
    <property type="term" value="C:nucleus"/>
    <property type="evidence" value="ECO:0007669"/>
    <property type="project" value="UniProtKB-SubCell"/>
</dbReference>
<protein>
    <submittedName>
        <fullName evidence="4">Putative inactive poly [ADP-ribose] polymerase SRO2</fullName>
    </submittedName>
</protein>
<dbReference type="AlphaFoldDB" id="A0A5B6V0F8"/>
<evidence type="ECO:0000259" key="3">
    <source>
        <dbReference type="PROSITE" id="PS51879"/>
    </source>
</evidence>
<comment type="subcellular location">
    <subcellularLocation>
        <location evidence="1">Nucleus</location>
    </subcellularLocation>
</comment>
<reference evidence="5" key="1">
    <citation type="journal article" date="2019" name="Plant Biotechnol. J.">
        <title>Genome sequencing of the Australian wild diploid species Gossypium australe highlights disease resistance and delayed gland morphogenesis.</title>
        <authorList>
            <person name="Cai Y."/>
            <person name="Cai X."/>
            <person name="Wang Q."/>
            <person name="Wang P."/>
            <person name="Zhang Y."/>
            <person name="Cai C."/>
            <person name="Xu Y."/>
            <person name="Wang K."/>
            <person name="Zhou Z."/>
            <person name="Wang C."/>
            <person name="Geng S."/>
            <person name="Li B."/>
            <person name="Dong Q."/>
            <person name="Hou Y."/>
            <person name="Wang H."/>
            <person name="Ai P."/>
            <person name="Liu Z."/>
            <person name="Yi F."/>
            <person name="Sun M."/>
            <person name="An G."/>
            <person name="Cheng J."/>
            <person name="Zhang Y."/>
            <person name="Shi Q."/>
            <person name="Xie Y."/>
            <person name="Shi X."/>
            <person name="Chang Y."/>
            <person name="Huang F."/>
            <person name="Chen Y."/>
            <person name="Hong S."/>
            <person name="Mi L."/>
            <person name="Sun Q."/>
            <person name="Zhang L."/>
            <person name="Zhou B."/>
            <person name="Peng R."/>
            <person name="Zhang X."/>
            <person name="Liu F."/>
        </authorList>
    </citation>
    <scope>NUCLEOTIDE SEQUENCE [LARGE SCALE GENOMIC DNA]</scope>
    <source>
        <strain evidence="5">cv. PA1801</strain>
    </source>
</reference>
<dbReference type="OrthoDB" id="6133115at2759"/>
<organism evidence="4 5">
    <name type="scientific">Gossypium australe</name>
    <dbReference type="NCBI Taxonomy" id="47621"/>
    <lineage>
        <taxon>Eukaryota</taxon>
        <taxon>Viridiplantae</taxon>
        <taxon>Streptophyta</taxon>
        <taxon>Embryophyta</taxon>
        <taxon>Tracheophyta</taxon>
        <taxon>Spermatophyta</taxon>
        <taxon>Magnoliopsida</taxon>
        <taxon>eudicotyledons</taxon>
        <taxon>Gunneridae</taxon>
        <taxon>Pentapetalae</taxon>
        <taxon>rosids</taxon>
        <taxon>malvids</taxon>
        <taxon>Malvales</taxon>
        <taxon>Malvaceae</taxon>
        <taxon>Malvoideae</taxon>
        <taxon>Gossypium</taxon>
    </lineage>
</organism>
<evidence type="ECO:0000313" key="5">
    <source>
        <dbReference type="Proteomes" id="UP000325315"/>
    </source>
</evidence>
<keyword evidence="2" id="KW-0539">Nucleus</keyword>
<dbReference type="Proteomes" id="UP000325315">
    <property type="component" value="Unassembled WGS sequence"/>
</dbReference>
<name>A0A5B6V0F8_9ROSI</name>
<dbReference type="InterPro" id="IPR022003">
    <property type="entry name" value="RST"/>
</dbReference>
<dbReference type="PROSITE" id="PS51879">
    <property type="entry name" value="RST"/>
    <property type="match status" value="1"/>
</dbReference>
<sequence length="122" mass="13752">MCYCYFLCFGSKGLTEPKTIKPKTWITFGTLISILSPFLDHSQRASLEEQYTNYLEKNITRPQMIQRVRAIAGNQLLSAVVKLYTNKEIQVSSTNRDDAAGSEFDDAARLLGTIYSSMMQPA</sequence>
<dbReference type="Pfam" id="PF12174">
    <property type="entry name" value="RST"/>
    <property type="match status" value="1"/>
</dbReference>
<keyword evidence="5" id="KW-1185">Reference proteome</keyword>
<comment type="caution">
    <text evidence="4">The sequence shown here is derived from an EMBL/GenBank/DDBJ whole genome shotgun (WGS) entry which is preliminary data.</text>
</comment>
<accession>A0A5B6V0F8</accession>
<evidence type="ECO:0000256" key="2">
    <source>
        <dbReference type="ARBA" id="ARBA00023242"/>
    </source>
</evidence>
<evidence type="ECO:0000313" key="4">
    <source>
        <dbReference type="EMBL" id="KAA3462618.1"/>
    </source>
</evidence>
<evidence type="ECO:0000256" key="1">
    <source>
        <dbReference type="ARBA" id="ARBA00004123"/>
    </source>
</evidence>
<gene>
    <name evidence="4" type="ORF">EPI10_029088</name>
</gene>
<dbReference type="EMBL" id="SMMG02000009">
    <property type="protein sequence ID" value="KAA3462618.1"/>
    <property type="molecule type" value="Genomic_DNA"/>
</dbReference>
<feature type="domain" description="RST" evidence="3">
    <location>
        <begin position="19"/>
        <end position="90"/>
    </location>
</feature>
<proteinExistence type="predicted"/>